<organism evidence="1 2">
    <name type="scientific">Saccharomycopsis crataegensis</name>
    <dbReference type="NCBI Taxonomy" id="43959"/>
    <lineage>
        <taxon>Eukaryota</taxon>
        <taxon>Fungi</taxon>
        <taxon>Dikarya</taxon>
        <taxon>Ascomycota</taxon>
        <taxon>Saccharomycotina</taxon>
        <taxon>Saccharomycetes</taxon>
        <taxon>Saccharomycopsidaceae</taxon>
        <taxon>Saccharomycopsis</taxon>
    </lineage>
</organism>
<dbReference type="AlphaFoldDB" id="A0AAV5QT35"/>
<dbReference type="RefSeq" id="XP_064854920.1">
    <property type="nucleotide sequence ID" value="XM_064998848.1"/>
</dbReference>
<dbReference type="Proteomes" id="UP001360560">
    <property type="component" value="Unassembled WGS sequence"/>
</dbReference>
<name>A0AAV5QT35_9ASCO</name>
<sequence>MQENQLKASLRNLGGYNFAKSWKNVSLKITYSNNSDSKRLWANYSKYFIFSRSDDLVSVIEIQSLSKNMGSDIFKN</sequence>
<dbReference type="GeneID" id="90075899"/>
<comment type="caution">
    <text evidence="1">The sequence shown here is derived from an EMBL/GenBank/DDBJ whole genome shotgun (WGS) entry which is preliminary data.</text>
</comment>
<proteinExistence type="predicted"/>
<evidence type="ECO:0000313" key="1">
    <source>
        <dbReference type="EMBL" id="GMM37924.1"/>
    </source>
</evidence>
<keyword evidence="2" id="KW-1185">Reference proteome</keyword>
<gene>
    <name evidence="1" type="ORF">DASC09_052490</name>
</gene>
<evidence type="ECO:0000313" key="2">
    <source>
        <dbReference type="Proteomes" id="UP001360560"/>
    </source>
</evidence>
<accession>A0AAV5QT35</accession>
<dbReference type="EMBL" id="BTFZ01000013">
    <property type="protein sequence ID" value="GMM37924.1"/>
    <property type="molecule type" value="Genomic_DNA"/>
</dbReference>
<reference evidence="1 2" key="1">
    <citation type="journal article" date="2023" name="Elife">
        <title>Identification of key yeast species and microbe-microbe interactions impacting larval growth of Drosophila in the wild.</title>
        <authorList>
            <person name="Mure A."/>
            <person name="Sugiura Y."/>
            <person name="Maeda R."/>
            <person name="Honda K."/>
            <person name="Sakurai N."/>
            <person name="Takahashi Y."/>
            <person name="Watada M."/>
            <person name="Katoh T."/>
            <person name="Gotoh A."/>
            <person name="Gotoh Y."/>
            <person name="Taniguchi I."/>
            <person name="Nakamura K."/>
            <person name="Hayashi T."/>
            <person name="Katayama T."/>
            <person name="Uemura T."/>
            <person name="Hattori Y."/>
        </authorList>
    </citation>
    <scope>NUCLEOTIDE SEQUENCE [LARGE SCALE GENOMIC DNA]</scope>
    <source>
        <strain evidence="1 2">SC-9</strain>
    </source>
</reference>
<protein>
    <submittedName>
        <fullName evidence="1">Uncharacterized protein</fullName>
    </submittedName>
</protein>